<comment type="caution">
    <text evidence="3">The sequence shown here is derived from an EMBL/GenBank/DDBJ whole genome shotgun (WGS) entry which is preliminary data.</text>
</comment>
<dbReference type="InterPro" id="IPR007560">
    <property type="entry name" value="Restrct_endonuc_IV_Mrr"/>
</dbReference>
<keyword evidence="1" id="KW-0812">Transmembrane</keyword>
<accession>A0A1W9KVI5</accession>
<keyword evidence="1" id="KW-0472">Membrane</keyword>
<dbReference type="Gene3D" id="3.40.1350.10">
    <property type="match status" value="1"/>
</dbReference>
<dbReference type="AlphaFoldDB" id="A0A1W9KVI5"/>
<dbReference type="InterPro" id="IPR011856">
    <property type="entry name" value="tRNA_endonuc-like_dom_sf"/>
</dbReference>
<dbReference type="InterPro" id="IPR011335">
    <property type="entry name" value="Restrct_endonuc-II-like"/>
</dbReference>
<evidence type="ECO:0000313" key="4">
    <source>
        <dbReference type="Proteomes" id="UP000192505"/>
    </source>
</evidence>
<dbReference type="SUPFAM" id="SSF52980">
    <property type="entry name" value="Restriction endonuclease-like"/>
    <property type="match status" value="1"/>
</dbReference>
<feature type="transmembrane region" description="Helical" evidence="1">
    <location>
        <begin position="15"/>
        <end position="33"/>
    </location>
</feature>
<organism evidence="3 4">
    <name type="scientific">Rhodoferax ferrireducens</name>
    <dbReference type="NCBI Taxonomy" id="192843"/>
    <lineage>
        <taxon>Bacteria</taxon>
        <taxon>Pseudomonadati</taxon>
        <taxon>Pseudomonadota</taxon>
        <taxon>Betaproteobacteria</taxon>
        <taxon>Burkholderiales</taxon>
        <taxon>Comamonadaceae</taxon>
        <taxon>Rhodoferax</taxon>
    </lineage>
</organism>
<name>A0A1W9KVI5_9BURK</name>
<dbReference type="GO" id="GO:0003677">
    <property type="term" value="F:DNA binding"/>
    <property type="evidence" value="ECO:0007669"/>
    <property type="project" value="InterPro"/>
</dbReference>
<gene>
    <name evidence="3" type="ORF">BWK72_09250</name>
</gene>
<reference evidence="3 4" key="1">
    <citation type="submission" date="2017-01" db="EMBL/GenBank/DDBJ databases">
        <title>Novel large sulfur bacteria in the metagenomes of groundwater-fed chemosynthetic microbial mats in the Lake Huron basin.</title>
        <authorList>
            <person name="Sharrar A.M."/>
            <person name="Flood B.E."/>
            <person name="Bailey J.V."/>
            <person name="Jones D.S."/>
            <person name="Biddanda B."/>
            <person name="Ruberg S.A."/>
            <person name="Marcus D.N."/>
            <person name="Dick G.J."/>
        </authorList>
    </citation>
    <scope>NUCLEOTIDE SEQUENCE [LARGE SCALE GENOMIC DNA]</scope>
    <source>
        <strain evidence="3">A7</strain>
    </source>
</reference>
<dbReference type="EMBL" id="MTEI01000004">
    <property type="protein sequence ID" value="OQW88532.1"/>
    <property type="molecule type" value="Genomic_DNA"/>
</dbReference>
<feature type="domain" description="Restriction endonuclease type IV Mrr" evidence="2">
    <location>
        <begin position="78"/>
        <end position="181"/>
    </location>
</feature>
<evidence type="ECO:0000313" key="3">
    <source>
        <dbReference type="EMBL" id="OQW88532.1"/>
    </source>
</evidence>
<dbReference type="GO" id="GO:0004519">
    <property type="term" value="F:endonuclease activity"/>
    <property type="evidence" value="ECO:0007669"/>
    <property type="project" value="InterPro"/>
</dbReference>
<keyword evidence="1" id="KW-1133">Transmembrane helix</keyword>
<evidence type="ECO:0000259" key="2">
    <source>
        <dbReference type="Pfam" id="PF04471"/>
    </source>
</evidence>
<sequence>MSPNSLFAVLLRSPWWTSLLIVLVFVMASVALLPTEYRPFGMMGAFPFLGIGLYRAWQQWQAPNPARVAQALERAGGMPWRDFSAVLQQAYKRQSFQVAVLPGPAADFKLTLSGSTTLVSCKRWKAAAHGIEPLRELVAAKQKHDADFCSYISLGAVSDQARSFAKENSITLVSGQELAVLILSDV</sequence>
<proteinExistence type="predicted"/>
<protein>
    <recommendedName>
        <fullName evidence="2">Restriction endonuclease type IV Mrr domain-containing protein</fullName>
    </recommendedName>
</protein>
<dbReference type="Pfam" id="PF04471">
    <property type="entry name" value="Mrr_cat"/>
    <property type="match status" value="1"/>
</dbReference>
<dbReference type="Proteomes" id="UP000192505">
    <property type="component" value="Unassembled WGS sequence"/>
</dbReference>
<evidence type="ECO:0000256" key="1">
    <source>
        <dbReference type="SAM" id="Phobius"/>
    </source>
</evidence>
<dbReference type="GO" id="GO:0009307">
    <property type="term" value="P:DNA restriction-modification system"/>
    <property type="evidence" value="ECO:0007669"/>
    <property type="project" value="InterPro"/>
</dbReference>